<dbReference type="EMBL" id="CP001600">
    <property type="protein sequence ID" value="ACR70116.1"/>
    <property type="molecule type" value="Genomic_DNA"/>
</dbReference>
<accession>C5B8R3</accession>
<proteinExistence type="predicted"/>
<sequence>MVIHVLFWHCESWYFYWRQNDFSARMRDEEILNYASFIGG</sequence>
<reference evidence="1 2" key="2">
    <citation type="journal article" date="2012" name="J. Bacteriol.">
        <title>Genome Sequence of Edwardsiella ictaluri 93-146, a Strain Associated with a Natural Channel Catfish Outbreak of Enteric Septicemia of Catfish.</title>
        <authorList>
            <person name="Williams M.L."/>
            <person name="Gillaspy A.F."/>
            <person name="Dyer D.W."/>
            <person name="Thune R.L."/>
            <person name="Waldbieser G.C."/>
            <person name="Schuster S.C."/>
            <person name="Gipson J."/>
            <person name="Zaitshik J."/>
            <person name="Landry C."/>
            <person name="Banes M.M."/>
            <person name="Lawrence M.L."/>
        </authorList>
    </citation>
    <scope>NUCLEOTIDE SEQUENCE [LARGE SCALE GENOMIC DNA]</scope>
    <source>
        <strain evidence="1 2">93-146</strain>
    </source>
</reference>
<evidence type="ECO:0000313" key="1">
    <source>
        <dbReference type="EMBL" id="ACR70116.1"/>
    </source>
</evidence>
<gene>
    <name evidence="1" type="ordered locus">NT01EI_2962</name>
</gene>
<evidence type="ECO:0000313" key="2">
    <source>
        <dbReference type="Proteomes" id="UP000001485"/>
    </source>
</evidence>
<dbReference type="Proteomes" id="UP000001485">
    <property type="component" value="Chromosome"/>
</dbReference>
<dbReference type="KEGG" id="eic:NT01EI_2962"/>
<reference evidence="2" key="1">
    <citation type="submission" date="2009-03" db="EMBL/GenBank/DDBJ databases">
        <title>Complete genome sequence of Edwardsiella ictaluri 93-146.</title>
        <authorList>
            <person name="Williams M.L."/>
            <person name="Gillaspy A.F."/>
            <person name="Dyer D.W."/>
            <person name="Thune R.L."/>
            <person name="Waldbieser G.C."/>
            <person name="Schuster S.C."/>
            <person name="Gipson J."/>
            <person name="Zaitshik J."/>
            <person name="Landry C."/>
            <person name="Lawrence M.L."/>
        </authorList>
    </citation>
    <scope>NUCLEOTIDE SEQUENCE [LARGE SCALE GENOMIC DNA]</scope>
    <source>
        <strain evidence="2">93-146</strain>
    </source>
</reference>
<dbReference type="AlphaFoldDB" id="C5B8R3"/>
<organism evidence="1 2">
    <name type="scientific">Edwardsiella ictaluri (strain 93-146)</name>
    <dbReference type="NCBI Taxonomy" id="634503"/>
    <lineage>
        <taxon>Bacteria</taxon>
        <taxon>Pseudomonadati</taxon>
        <taxon>Pseudomonadota</taxon>
        <taxon>Gammaproteobacteria</taxon>
        <taxon>Enterobacterales</taxon>
        <taxon>Hafniaceae</taxon>
        <taxon>Edwardsiella</taxon>
    </lineage>
</organism>
<name>C5B8R3_EDWI9</name>
<dbReference type="HOGENOM" id="CLU_3288720_0_0_6"/>
<protein>
    <submittedName>
        <fullName evidence="1">Uncharacterized protein</fullName>
    </submittedName>
</protein>